<gene>
    <name evidence="3" type="primary">LOC107263066</name>
</gene>
<feature type="region of interest" description="Disordered" evidence="1">
    <location>
        <begin position="1"/>
        <end position="23"/>
    </location>
</feature>
<sequence>MKIMESIQEVNESSDPVTPSDERMPTLPTSFRSLILCPIEIENENPQYLIELLGDLLGVTDYNTNMAAFWFLDFVALLLLRYKENLDLLDRGVLVSWLAGEILLIRENEFSHGDFLEVMARLFNEMMKRINRNESILYWDQINLDLLKDSEEQVTRISEAIVSDDESVENLKNENSIKSLDLLRIIIDATYDMYGTDFQFTLIYTGFVKPVKVHTYRLPYVIQKPRATRDGKFEENIATKVNKILSKDKSSKPVLKKTKTGSKNKVGERKKKNNIDETSVAPPPPPSPTEEEILIRNRQFILPLNEAIEAESIFKMYEETE</sequence>
<feature type="compositionally biased region" description="Polar residues" evidence="1">
    <location>
        <begin position="8"/>
        <end position="17"/>
    </location>
</feature>
<dbReference type="GeneID" id="107263066"/>
<accession>A0AAJ7R8H2</accession>
<dbReference type="AlphaFoldDB" id="A0AAJ7R8H2"/>
<feature type="region of interest" description="Disordered" evidence="1">
    <location>
        <begin position="249"/>
        <end position="290"/>
    </location>
</feature>
<evidence type="ECO:0000256" key="1">
    <source>
        <dbReference type="SAM" id="MobiDB-lite"/>
    </source>
</evidence>
<keyword evidence="2" id="KW-1185">Reference proteome</keyword>
<reference evidence="3" key="1">
    <citation type="submission" date="2025-08" db="UniProtKB">
        <authorList>
            <consortium name="RefSeq"/>
        </authorList>
    </citation>
    <scope>IDENTIFICATION</scope>
</reference>
<evidence type="ECO:0000313" key="3">
    <source>
        <dbReference type="RefSeq" id="XP_024936208.1"/>
    </source>
</evidence>
<organism evidence="2 3">
    <name type="scientific">Cephus cinctus</name>
    <name type="common">Wheat stem sawfly</name>
    <dbReference type="NCBI Taxonomy" id="211228"/>
    <lineage>
        <taxon>Eukaryota</taxon>
        <taxon>Metazoa</taxon>
        <taxon>Ecdysozoa</taxon>
        <taxon>Arthropoda</taxon>
        <taxon>Hexapoda</taxon>
        <taxon>Insecta</taxon>
        <taxon>Pterygota</taxon>
        <taxon>Neoptera</taxon>
        <taxon>Endopterygota</taxon>
        <taxon>Hymenoptera</taxon>
        <taxon>Cephoidea</taxon>
        <taxon>Cephidae</taxon>
        <taxon>Cephus</taxon>
    </lineage>
</organism>
<dbReference type="RefSeq" id="XP_024936208.1">
    <property type="nucleotide sequence ID" value="XM_025080440.1"/>
</dbReference>
<feature type="compositionally biased region" description="Basic residues" evidence="1">
    <location>
        <begin position="254"/>
        <end position="272"/>
    </location>
</feature>
<proteinExistence type="predicted"/>
<name>A0AAJ7R8H2_CEPCN</name>
<protein>
    <submittedName>
        <fullName evidence="3">Uncharacterized protein LOC107263066</fullName>
    </submittedName>
</protein>
<evidence type="ECO:0000313" key="2">
    <source>
        <dbReference type="Proteomes" id="UP000694920"/>
    </source>
</evidence>
<dbReference type="Proteomes" id="UP000694920">
    <property type="component" value="Unplaced"/>
</dbReference>
<dbReference type="KEGG" id="ccin:107263066"/>